<dbReference type="GO" id="GO:0015977">
    <property type="term" value="P:carbon fixation"/>
    <property type="evidence" value="ECO:0007669"/>
    <property type="project" value="UniProtKB-UniRule"/>
</dbReference>
<proteinExistence type="inferred from homology"/>
<keyword evidence="1 6" id="KW-0602">Photosynthesis</keyword>
<gene>
    <name evidence="8" type="primary">ccmK_2</name>
    <name evidence="6" type="synonym">ccmK</name>
    <name evidence="8" type="ORF">XM38_009920</name>
</gene>
<dbReference type="STRING" id="1641165.XM38_04520"/>
<dbReference type="PANTHER" id="PTHR33941">
    <property type="entry name" value="PROPANEDIOL UTILIZATION PROTEIN PDUA"/>
    <property type="match status" value="1"/>
</dbReference>
<dbReference type="InterPro" id="IPR044872">
    <property type="entry name" value="CcmK/CsoS1_BMC"/>
</dbReference>
<feature type="domain" description="BMC" evidence="7">
    <location>
        <begin position="4"/>
        <end position="91"/>
    </location>
</feature>
<dbReference type="EMBL" id="CP021983">
    <property type="protein sequence ID" value="ASC70062.1"/>
    <property type="molecule type" value="Genomic_DNA"/>
</dbReference>
<evidence type="ECO:0000256" key="1">
    <source>
        <dbReference type="ARBA" id="ARBA00022531"/>
    </source>
</evidence>
<comment type="subcellular location">
    <subcellularLocation>
        <location evidence="3 6">Carboxysome</location>
    </subcellularLocation>
</comment>
<comment type="domain">
    <text evidence="6">The tight homohexamer forms a small pore which is positively charged.</text>
</comment>
<dbReference type="GO" id="GO:0043886">
    <property type="term" value="F:structural constituent of carboxysome shell"/>
    <property type="evidence" value="ECO:0007669"/>
    <property type="project" value="UniProtKB-UniRule"/>
</dbReference>
<dbReference type="InterPro" id="IPR046380">
    <property type="entry name" value="CcmK"/>
</dbReference>
<comment type="similarity">
    <text evidence="6">Belongs to the bacterial microcompartments protein family. CcmK subfamily.</text>
</comment>
<dbReference type="KEGG" id="hhg:XM38_009920"/>
<comment type="subunit">
    <text evidence="6">Homohexamer. Interacts with CcmN and CcmO in the carboxysome.</text>
</comment>
<dbReference type="AlphaFoldDB" id="A0A1Z3HIB8"/>
<evidence type="ECO:0000256" key="4">
    <source>
        <dbReference type="ARBA" id="ARBA00023669"/>
    </source>
</evidence>
<accession>A0A1Z3HIB8</accession>
<dbReference type="InterPro" id="IPR037233">
    <property type="entry name" value="CcmK-like_sf"/>
</dbReference>
<dbReference type="HAMAP" id="MF_00854">
    <property type="entry name" value="CcmK"/>
    <property type="match status" value="1"/>
</dbReference>
<reference evidence="8 9" key="1">
    <citation type="journal article" date="2016" name="Biochim. Biophys. Acta">
        <title>Characterization of red-shifted phycobilisomes isolated from the chlorophyll f-containing cyanobacterium Halomicronema hongdechloris.</title>
        <authorList>
            <person name="Li Y."/>
            <person name="Lin Y."/>
            <person name="Garvey C.J."/>
            <person name="Birch D."/>
            <person name="Corkery R.W."/>
            <person name="Loughlin P.C."/>
            <person name="Scheer H."/>
            <person name="Willows R.D."/>
            <person name="Chen M."/>
        </authorList>
    </citation>
    <scope>NUCLEOTIDE SEQUENCE [LARGE SCALE GENOMIC DNA]</scope>
    <source>
        <strain evidence="8 9">C2206</strain>
    </source>
</reference>
<dbReference type="InterPro" id="IPR050575">
    <property type="entry name" value="BMC_shell"/>
</dbReference>
<dbReference type="SUPFAM" id="SSF143414">
    <property type="entry name" value="CcmK-like"/>
    <property type="match status" value="1"/>
</dbReference>
<evidence type="ECO:0000256" key="3">
    <source>
        <dbReference type="ARBA" id="ARBA00023587"/>
    </source>
</evidence>
<name>A0A1Z3HIB8_9CYAN</name>
<dbReference type="Gene3D" id="3.30.70.1710">
    <property type="match status" value="1"/>
</dbReference>
<dbReference type="PROSITE" id="PS51930">
    <property type="entry name" value="BMC_2"/>
    <property type="match status" value="1"/>
</dbReference>
<dbReference type="PANTHER" id="PTHR33941:SF13">
    <property type="entry name" value="CARBOXYSOME SHELL PROTEIN CCMK4"/>
    <property type="match status" value="1"/>
</dbReference>
<evidence type="ECO:0000256" key="5">
    <source>
        <dbReference type="ARBA" id="ARBA00024446"/>
    </source>
</evidence>
<protein>
    <recommendedName>
        <fullName evidence="6">Carboxysome shell protein CcmK</fullName>
    </recommendedName>
    <alternativeName>
        <fullName evidence="6">Carbon dioxide-concentrating mechanism protein CcmK</fullName>
    </alternativeName>
</protein>
<evidence type="ECO:0000256" key="2">
    <source>
        <dbReference type="ARBA" id="ARBA00023300"/>
    </source>
</evidence>
<organism evidence="8 9">
    <name type="scientific">Halomicronema hongdechloris C2206</name>
    <dbReference type="NCBI Taxonomy" id="1641165"/>
    <lineage>
        <taxon>Bacteria</taxon>
        <taxon>Bacillati</taxon>
        <taxon>Cyanobacteriota</taxon>
        <taxon>Cyanophyceae</taxon>
        <taxon>Nodosilineales</taxon>
        <taxon>Nodosilineaceae</taxon>
        <taxon>Halomicronema</taxon>
    </lineage>
</organism>
<dbReference type="Proteomes" id="UP000191901">
    <property type="component" value="Chromosome"/>
</dbReference>
<comment type="function">
    <text evidence="6">One of the shell proteins of the carboxysome, a polyhedral inclusion where RuBisCO (ribulose bisphosphate carboxylase, rbcL-rbcS) is sequestered. Assembles into hexamers which make sheets that form the facets of the polyhedral carboxysome. The hexamer central pore probably regulates metabolite flux.</text>
</comment>
<dbReference type="GO" id="GO:0031470">
    <property type="term" value="C:carboxysome"/>
    <property type="evidence" value="ECO:0007669"/>
    <property type="project" value="UniProtKB-SubCell"/>
</dbReference>
<dbReference type="InterPro" id="IPR000249">
    <property type="entry name" value="BMC_dom"/>
</dbReference>
<keyword evidence="5" id="KW-1283">Bacterial microcompartment</keyword>
<dbReference type="SMART" id="SM00877">
    <property type="entry name" value="BMC"/>
    <property type="match status" value="1"/>
</dbReference>
<keyword evidence="2 6" id="KW-0120">Carbon dioxide fixation</keyword>
<evidence type="ECO:0000313" key="8">
    <source>
        <dbReference type="EMBL" id="ASC70062.1"/>
    </source>
</evidence>
<keyword evidence="4 6" id="KW-1282">Carboxysome</keyword>
<dbReference type="CDD" id="cd07057">
    <property type="entry name" value="BMC_CcmK"/>
    <property type="match status" value="1"/>
</dbReference>
<dbReference type="OrthoDB" id="7057533at2"/>
<keyword evidence="9" id="KW-1185">Reference proteome</keyword>
<evidence type="ECO:0000313" key="9">
    <source>
        <dbReference type="Proteomes" id="UP000191901"/>
    </source>
</evidence>
<evidence type="ECO:0000259" key="7">
    <source>
        <dbReference type="PROSITE" id="PS51930"/>
    </source>
</evidence>
<evidence type="ECO:0000256" key="6">
    <source>
        <dbReference type="HAMAP-Rule" id="MF_00854"/>
    </source>
</evidence>
<dbReference type="RefSeq" id="WP_080806258.1">
    <property type="nucleotide sequence ID" value="NZ_CP021983.2"/>
</dbReference>
<sequence>MTIAVGVIETQTFPAVLAAADAMLKAGNVTLVKYDRSESGRQFVAVRGLVAEVTRAMTAGERAANACPGTAEVTTYITIPNPQENVEAVLPIEFTPESEPYRVL</sequence>
<dbReference type="GO" id="GO:0015979">
    <property type="term" value="P:photosynthesis"/>
    <property type="evidence" value="ECO:0007669"/>
    <property type="project" value="UniProtKB-KW"/>
</dbReference>
<dbReference type="Pfam" id="PF00936">
    <property type="entry name" value="BMC"/>
    <property type="match status" value="1"/>
</dbReference>